<accession>A0A8T2TP75</accession>
<gene>
    <name evidence="2" type="ORF">KP509_11G048700</name>
</gene>
<dbReference type="PANTHER" id="PTHR31029">
    <property type="entry name" value="CYCLIN-DEPENDENT KINASE-LIKE PROTEIN"/>
    <property type="match status" value="1"/>
</dbReference>
<sequence>MSRRNSVERYSNPRKASKDFVSQLCEQPLVTTVDPNGKRLATDNGNSKPRSVYDEDVKKEDSQNGKPTSVSLVDLGCWAPLHSIRAVRQVSHQPLYESPSLIPGGVDGPSEKRDVRTSHSAASGIQISGSNGPRVYVYPVPDCSVDNPTSNAFAYRSTVSRKGIQHHTYSKSRHRKQQDVRDVQLAIQRLSSKLRRMELDEVLLPAALKERVTEKYPDDAIFVTRGEIQEIASSGLHQMCSPREHFDINHGRSFPEIKSARARPRCRVSRRKRDRGWPNIQVLQEDCCDEGIKEHNRRVLNVGASKINPSERGILGSQAERAQALHMGSSLKGSLDDVDFIEQGTFSVSKRKMCPADTSKLAEASKINCAALASSVQEGSVIEVSLDAIQELPESNELKNSGVRVLHPLEQNDKRMEYVTARSSLPLEHLPMNSKAVVHSESIAQFDAANNHVTEHYLNHPGGNWSKSPCFSKLLLNSSDVSSSSSEDSSELSQALQNLSGGQSNKSTNTDMCCPADPELRHSAQQSVASFLSSEKGGATAISSHYQKALLWILEQDTAYQRSALHIDMTLILRRFGNLLLHMVPHEGVHMLTLEPLFKETFSVAKSFLKVFSLYVFELNKESLKNHYLCVQKDKKVSSVRMAPLPTTVFLHEHHIRYGIQALLNEAIFDGFDKVSCCGIDPNAEGWIFLVEYQCFCMVAPMDAINPMNESYNREFHSFCSKKLQLMKDRSPWLSEWPDRLLESFLEAMKYVWLAHLIVCASVNGVHILQFQQWSPYDSLVMEVADHDHDAASFIDRVQFMLCPGFELQSSVIKSEVYLIPKNT</sequence>
<dbReference type="OrthoDB" id="1925562at2759"/>
<protein>
    <submittedName>
        <fullName evidence="2">Uncharacterized protein</fullName>
    </submittedName>
</protein>
<feature type="compositionally biased region" description="Polar residues" evidence="1">
    <location>
        <begin position="118"/>
        <end position="127"/>
    </location>
</feature>
<organism evidence="2 3">
    <name type="scientific">Ceratopteris richardii</name>
    <name type="common">Triangle waterfern</name>
    <dbReference type="NCBI Taxonomy" id="49495"/>
    <lineage>
        <taxon>Eukaryota</taxon>
        <taxon>Viridiplantae</taxon>
        <taxon>Streptophyta</taxon>
        <taxon>Embryophyta</taxon>
        <taxon>Tracheophyta</taxon>
        <taxon>Polypodiopsida</taxon>
        <taxon>Polypodiidae</taxon>
        <taxon>Polypodiales</taxon>
        <taxon>Pteridineae</taxon>
        <taxon>Pteridaceae</taxon>
        <taxon>Parkerioideae</taxon>
        <taxon>Ceratopteris</taxon>
    </lineage>
</organism>
<dbReference type="AlphaFoldDB" id="A0A8T2TP75"/>
<feature type="region of interest" description="Disordered" evidence="1">
    <location>
        <begin position="1"/>
        <end position="69"/>
    </location>
</feature>
<evidence type="ECO:0000313" key="2">
    <source>
        <dbReference type="EMBL" id="KAH7425301.1"/>
    </source>
</evidence>
<keyword evidence="3" id="KW-1185">Reference proteome</keyword>
<name>A0A8T2TP75_CERRI</name>
<proteinExistence type="predicted"/>
<feature type="compositionally biased region" description="Basic and acidic residues" evidence="1">
    <location>
        <begin position="51"/>
        <end position="63"/>
    </location>
</feature>
<dbReference type="InterPro" id="IPR042316">
    <property type="entry name" value="IRKI-like"/>
</dbReference>
<comment type="caution">
    <text evidence="2">The sequence shown here is derived from an EMBL/GenBank/DDBJ whole genome shotgun (WGS) entry which is preliminary data.</text>
</comment>
<reference evidence="2" key="1">
    <citation type="submission" date="2021-08" db="EMBL/GenBank/DDBJ databases">
        <title>WGS assembly of Ceratopteris richardii.</title>
        <authorList>
            <person name="Marchant D.B."/>
            <person name="Chen G."/>
            <person name="Jenkins J."/>
            <person name="Shu S."/>
            <person name="Leebens-Mack J."/>
            <person name="Grimwood J."/>
            <person name="Schmutz J."/>
            <person name="Soltis P."/>
            <person name="Soltis D."/>
            <person name="Chen Z.-H."/>
        </authorList>
    </citation>
    <scope>NUCLEOTIDE SEQUENCE</scope>
    <source>
        <strain evidence="2">Whitten #5841</strain>
        <tissue evidence="2">Leaf</tissue>
    </source>
</reference>
<evidence type="ECO:0000256" key="1">
    <source>
        <dbReference type="SAM" id="MobiDB-lite"/>
    </source>
</evidence>
<feature type="region of interest" description="Disordered" evidence="1">
    <location>
        <begin position="97"/>
        <end position="127"/>
    </location>
</feature>
<feature type="compositionally biased region" description="Low complexity" evidence="1">
    <location>
        <begin position="482"/>
        <end position="493"/>
    </location>
</feature>
<feature type="region of interest" description="Disordered" evidence="1">
    <location>
        <begin position="482"/>
        <end position="518"/>
    </location>
</feature>
<evidence type="ECO:0000313" key="3">
    <source>
        <dbReference type="Proteomes" id="UP000825935"/>
    </source>
</evidence>
<dbReference type="PANTHER" id="PTHR31029:SF4">
    <property type="entry name" value="CYCLIN-DEPENDENT KINASE-LIKE PROTEIN"/>
    <property type="match status" value="1"/>
</dbReference>
<feature type="compositionally biased region" description="Polar residues" evidence="1">
    <location>
        <begin position="494"/>
        <end position="511"/>
    </location>
</feature>
<dbReference type="EMBL" id="CM035416">
    <property type="protein sequence ID" value="KAH7425301.1"/>
    <property type="molecule type" value="Genomic_DNA"/>
</dbReference>
<dbReference type="Proteomes" id="UP000825935">
    <property type="component" value="Chromosome 11"/>
</dbReference>